<dbReference type="EC" id="3.5.3.8" evidence="5 6"/>
<dbReference type="GeneID" id="78120601"/>
<keyword evidence="2 5" id="KW-0378">Hydrolase</keyword>
<comment type="cofactor">
    <cofactor evidence="5">
        <name>Mn(2+)</name>
        <dbReference type="ChEBI" id="CHEBI:29035"/>
    </cofactor>
    <text evidence="5">Binds 2 manganese ions per subunit.</text>
</comment>
<comment type="catalytic activity">
    <reaction evidence="5">
        <text>N-formimidoyl-L-glutamate + H2O = formamide + L-glutamate</text>
        <dbReference type="Rhea" id="RHEA:22492"/>
        <dbReference type="ChEBI" id="CHEBI:15377"/>
        <dbReference type="ChEBI" id="CHEBI:16397"/>
        <dbReference type="ChEBI" id="CHEBI:29985"/>
        <dbReference type="ChEBI" id="CHEBI:58928"/>
        <dbReference type="EC" id="3.5.3.8"/>
    </reaction>
</comment>
<evidence type="ECO:0000256" key="6">
    <source>
        <dbReference type="NCBIfam" id="TIGR01227"/>
    </source>
</evidence>
<keyword evidence="3 5" id="KW-0369">Histidine metabolism</keyword>
<comment type="similarity">
    <text evidence="5 7 8">Belongs to the arginase family.</text>
</comment>
<name>A0A3R8RRQ2_9MICO</name>
<accession>A0A3R8RRQ2</accession>
<evidence type="ECO:0000256" key="8">
    <source>
        <dbReference type="RuleBase" id="RU003684"/>
    </source>
</evidence>
<feature type="compositionally biased region" description="Low complexity" evidence="9">
    <location>
        <begin position="44"/>
        <end position="54"/>
    </location>
</feature>
<feature type="region of interest" description="Disordered" evidence="9">
    <location>
        <begin position="1"/>
        <end position="54"/>
    </location>
</feature>
<comment type="caution">
    <text evidence="10">The sequence shown here is derived from an EMBL/GenBank/DDBJ whole genome shotgun (WGS) entry which is preliminary data.</text>
</comment>
<feature type="binding site" evidence="5">
    <location>
        <position position="271"/>
    </location>
    <ligand>
        <name>Mn(2+)</name>
        <dbReference type="ChEBI" id="CHEBI:29035"/>
        <label>2</label>
    </ligand>
</feature>
<feature type="binding site" evidence="5">
    <location>
        <position position="180"/>
    </location>
    <ligand>
        <name>Mn(2+)</name>
        <dbReference type="ChEBI" id="CHEBI:29035"/>
        <label>2</label>
    </ligand>
</feature>
<feature type="binding site" evidence="5">
    <location>
        <position position="151"/>
    </location>
    <ligand>
        <name>Mn(2+)</name>
        <dbReference type="ChEBI" id="CHEBI:29035"/>
        <label>1</label>
    </ligand>
</feature>
<evidence type="ECO:0000256" key="3">
    <source>
        <dbReference type="ARBA" id="ARBA00022808"/>
    </source>
</evidence>
<dbReference type="InterPro" id="IPR020855">
    <property type="entry name" value="Ureohydrolase_Mn_BS"/>
</dbReference>
<dbReference type="GO" id="GO:0030145">
    <property type="term" value="F:manganese ion binding"/>
    <property type="evidence" value="ECO:0007669"/>
    <property type="project" value="UniProtKB-UniRule"/>
</dbReference>
<evidence type="ECO:0000313" key="10">
    <source>
        <dbReference type="EMBL" id="RRR19209.1"/>
    </source>
</evidence>
<evidence type="ECO:0000313" key="11">
    <source>
        <dbReference type="Proteomes" id="UP000274327"/>
    </source>
</evidence>
<feature type="binding site" evidence="5">
    <location>
        <position position="180"/>
    </location>
    <ligand>
        <name>Mn(2+)</name>
        <dbReference type="ChEBI" id="CHEBI:29035"/>
        <label>1</label>
    </ligand>
</feature>
<dbReference type="SUPFAM" id="SSF52768">
    <property type="entry name" value="Arginase/deacetylase"/>
    <property type="match status" value="1"/>
</dbReference>
<dbReference type="GO" id="GO:0019557">
    <property type="term" value="P:L-histidine catabolic process to glutamate and formate"/>
    <property type="evidence" value="ECO:0007669"/>
    <property type="project" value="UniProtKB-UniPathway"/>
</dbReference>
<dbReference type="GO" id="GO:0008783">
    <property type="term" value="F:agmatinase activity"/>
    <property type="evidence" value="ECO:0007669"/>
    <property type="project" value="TreeGrafter"/>
</dbReference>
<gene>
    <name evidence="5 10" type="primary">hutG</name>
    <name evidence="10" type="ORF">DS079_06085</name>
</gene>
<feature type="compositionally biased region" description="Basic and acidic residues" evidence="9">
    <location>
        <begin position="13"/>
        <end position="24"/>
    </location>
</feature>
<dbReference type="PANTHER" id="PTHR11358">
    <property type="entry name" value="ARGINASE/AGMATINASE"/>
    <property type="match status" value="1"/>
</dbReference>
<dbReference type="UniPathway" id="UPA00379">
    <property type="reaction ID" value="UER00552"/>
</dbReference>
<comment type="pathway">
    <text evidence="5">Amino-acid degradation; L-histidine degradation into L-glutamate; L-glutamate from N-formimidoyl-L-glutamate (hydrolase route): step 1/1.</text>
</comment>
<feature type="binding site" evidence="5">
    <location>
        <position position="273"/>
    </location>
    <ligand>
        <name>Mn(2+)</name>
        <dbReference type="ChEBI" id="CHEBI:29035"/>
        <label>2</label>
    </ligand>
</feature>
<dbReference type="InterPro" id="IPR006035">
    <property type="entry name" value="Ureohydrolase"/>
</dbReference>
<dbReference type="GO" id="GO:0019556">
    <property type="term" value="P:L-histidine catabolic process to glutamate and formamide"/>
    <property type="evidence" value="ECO:0007669"/>
    <property type="project" value="UniProtKB-UniRule"/>
</dbReference>
<dbReference type="AlphaFoldDB" id="A0A3R8RRQ2"/>
<protein>
    <recommendedName>
        <fullName evidence="5 6">Formimidoylglutamase</fullName>
        <ecNumber evidence="5 6">3.5.3.8</ecNumber>
    </recommendedName>
    <alternativeName>
        <fullName evidence="5">Formiminoglutamase</fullName>
    </alternativeName>
    <alternativeName>
        <fullName evidence="5">Formiminoglutamate hydrolase</fullName>
    </alternativeName>
</protein>
<dbReference type="Pfam" id="PF00491">
    <property type="entry name" value="Arginase"/>
    <property type="match status" value="1"/>
</dbReference>
<dbReference type="GO" id="GO:0033389">
    <property type="term" value="P:putrescine biosynthetic process from arginine, via agmatine"/>
    <property type="evidence" value="ECO:0007669"/>
    <property type="project" value="TreeGrafter"/>
</dbReference>
<dbReference type="NCBIfam" id="TIGR01227">
    <property type="entry name" value="hutG"/>
    <property type="match status" value="1"/>
</dbReference>
<keyword evidence="1 5" id="KW-0479">Metal-binding</keyword>
<sequence>MTTSSTPASAWTGRHDGDGPEHARWHQAVQVVRRGEADGDGPSGEVAEAGAAVPDPAADHVALLGFRSDEGVRRNRGRVGAADGPAALRRALAPLALHGPLAHGEVQLHDLGDAETVGEDLEAGQAAAAALTAHGLDRAGSRLAVVLGGGHETAWSSYLGLMGSGFGPRAGQRWGVLNLDAHFDLRSEPRPTSGTPFAQMAAAEHAAGRELRYAVLGIAEPSNTGALFEKARGLGVTWWTDEQCLAAGAEGITRFVEQFAAELDVLYLTIDLDVLPAAVAPGVSAPAAHGVPLPLIAAAVRTAAGSGKLALLDVVELNPSLDIDSRTARAAARLIDDAVRTVTGASA</sequence>
<dbReference type="InterPro" id="IPR023696">
    <property type="entry name" value="Ureohydrolase_dom_sf"/>
</dbReference>
<organism evidence="10 11">
    <name type="scientific">Brachybacterium paraconglomeratum</name>
    <dbReference type="NCBI Taxonomy" id="173362"/>
    <lineage>
        <taxon>Bacteria</taxon>
        <taxon>Bacillati</taxon>
        <taxon>Actinomycetota</taxon>
        <taxon>Actinomycetes</taxon>
        <taxon>Micrococcales</taxon>
        <taxon>Dermabacteraceae</taxon>
        <taxon>Brachybacterium</taxon>
    </lineage>
</organism>
<evidence type="ECO:0000256" key="2">
    <source>
        <dbReference type="ARBA" id="ARBA00022801"/>
    </source>
</evidence>
<dbReference type="PANTHER" id="PTHR11358:SF35">
    <property type="entry name" value="FORMIMIDOYLGLUTAMASE"/>
    <property type="match status" value="1"/>
</dbReference>
<dbReference type="CDD" id="cd09988">
    <property type="entry name" value="Formimidoylglutamase"/>
    <property type="match status" value="1"/>
</dbReference>
<dbReference type="EMBL" id="QOCI01000003">
    <property type="protein sequence ID" value="RRR19209.1"/>
    <property type="molecule type" value="Genomic_DNA"/>
</dbReference>
<keyword evidence="4 5" id="KW-0464">Manganese</keyword>
<keyword evidence="11" id="KW-1185">Reference proteome</keyword>
<dbReference type="Proteomes" id="UP000274327">
    <property type="component" value="Unassembled WGS sequence"/>
</dbReference>
<dbReference type="Gene3D" id="3.40.800.10">
    <property type="entry name" value="Ureohydrolase domain"/>
    <property type="match status" value="1"/>
</dbReference>
<reference evidence="10 11" key="1">
    <citation type="submission" date="2018-07" db="EMBL/GenBank/DDBJ databases">
        <title>Brachybacteriurn paraconglorneratum KCTC 9916.</title>
        <authorList>
            <person name="Li Y."/>
        </authorList>
    </citation>
    <scope>NUCLEOTIDE SEQUENCE [LARGE SCALE GENOMIC DNA]</scope>
    <source>
        <strain evidence="10 11">KCTC 9916</strain>
    </source>
</reference>
<dbReference type="HAMAP" id="MF_00737">
    <property type="entry name" value="Formimidoylglutam"/>
    <property type="match status" value="1"/>
</dbReference>
<dbReference type="RefSeq" id="WP_126985776.1">
    <property type="nucleotide sequence ID" value="NZ_ML133853.1"/>
</dbReference>
<evidence type="ECO:0000256" key="9">
    <source>
        <dbReference type="SAM" id="MobiDB-lite"/>
    </source>
</evidence>
<evidence type="ECO:0000256" key="7">
    <source>
        <dbReference type="PROSITE-ProRule" id="PRU00742"/>
    </source>
</evidence>
<comment type="function">
    <text evidence="5">Catalyzes the conversion of N-formimidoyl-L-glutamate to L-glutamate and formamide.</text>
</comment>
<proteinExistence type="inferred from homology"/>
<evidence type="ECO:0000256" key="1">
    <source>
        <dbReference type="ARBA" id="ARBA00022723"/>
    </source>
</evidence>
<dbReference type="PROSITE" id="PS51409">
    <property type="entry name" value="ARGINASE_2"/>
    <property type="match status" value="1"/>
</dbReference>
<feature type="binding site" evidence="5">
    <location>
        <position position="184"/>
    </location>
    <ligand>
        <name>Mn(2+)</name>
        <dbReference type="ChEBI" id="CHEBI:29035"/>
        <label>1</label>
    </ligand>
</feature>
<feature type="binding site" evidence="5">
    <location>
        <position position="271"/>
    </location>
    <ligand>
        <name>Mn(2+)</name>
        <dbReference type="ChEBI" id="CHEBI:29035"/>
        <label>1</label>
    </ligand>
</feature>
<evidence type="ECO:0000256" key="4">
    <source>
        <dbReference type="ARBA" id="ARBA00023211"/>
    </source>
</evidence>
<evidence type="ECO:0000256" key="5">
    <source>
        <dbReference type="HAMAP-Rule" id="MF_00737"/>
    </source>
</evidence>
<dbReference type="PROSITE" id="PS01053">
    <property type="entry name" value="ARGINASE_1"/>
    <property type="match status" value="1"/>
</dbReference>
<feature type="binding site" evidence="5">
    <location>
        <position position="182"/>
    </location>
    <ligand>
        <name>Mn(2+)</name>
        <dbReference type="ChEBI" id="CHEBI:29035"/>
        <label>2</label>
    </ligand>
</feature>
<dbReference type="InterPro" id="IPR005923">
    <property type="entry name" value="HutG"/>
</dbReference>
<dbReference type="GO" id="GO:0050415">
    <property type="term" value="F:formimidoylglutamase activity"/>
    <property type="evidence" value="ECO:0007669"/>
    <property type="project" value="UniProtKB-UniRule"/>
</dbReference>